<sequence length="72" mass="7798">MPINMAMAKPCNGAPPISQSAEMVIKVVPDVTIVREKVAIMAWSLISAVGVCCFANSNSRIRSEIMIESFNE</sequence>
<protein>
    <submittedName>
        <fullName evidence="1">Uncharacterized protein</fullName>
    </submittedName>
</protein>
<name>A0A655WL43_VIBCL</name>
<gene>
    <name evidence="1" type="ORF">ERS013200_01142</name>
</gene>
<accession>A0A655WL43</accession>
<dbReference type="Proteomes" id="UP000041770">
    <property type="component" value="Unassembled WGS sequence"/>
</dbReference>
<dbReference type="EMBL" id="CWQY01000005">
    <property type="protein sequence ID" value="CSC32092.1"/>
    <property type="molecule type" value="Genomic_DNA"/>
</dbReference>
<dbReference type="AlphaFoldDB" id="A0A655WL43"/>
<organism evidence="1 2">
    <name type="scientific">Vibrio cholerae</name>
    <dbReference type="NCBI Taxonomy" id="666"/>
    <lineage>
        <taxon>Bacteria</taxon>
        <taxon>Pseudomonadati</taxon>
        <taxon>Pseudomonadota</taxon>
        <taxon>Gammaproteobacteria</taxon>
        <taxon>Vibrionales</taxon>
        <taxon>Vibrionaceae</taxon>
        <taxon>Vibrio</taxon>
    </lineage>
</organism>
<reference evidence="1 2" key="1">
    <citation type="submission" date="2015-07" db="EMBL/GenBank/DDBJ databases">
        <authorList>
            <consortium name="Pathogen Informatics"/>
        </authorList>
    </citation>
    <scope>NUCLEOTIDE SEQUENCE [LARGE SCALE GENOMIC DNA]</scope>
    <source>
        <strain evidence="1 2">A316</strain>
    </source>
</reference>
<evidence type="ECO:0000313" key="2">
    <source>
        <dbReference type="Proteomes" id="UP000041770"/>
    </source>
</evidence>
<proteinExistence type="predicted"/>
<evidence type="ECO:0000313" key="1">
    <source>
        <dbReference type="EMBL" id="CSC32092.1"/>
    </source>
</evidence>